<dbReference type="Pfam" id="PF00254">
    <property type="entry name" value="FKBP_C"/>
    <property type="match status" value="1"/>
</dbReference>
<evidence type="ECO:0000256" key="2">
    <source>
        <dbReference type="ARBA" id="ARBA00005464"/>
    </source>
</evidence>
<keyword evidence="8 11" id="KW-0413">Isomerase</keyword>
<comment type="caution">
    <text evidence="15">The sequence shown here is derived from an EMBL/GenBank/DDBJ whole genome shotgun (WGS) entry which is preliminary data.</text>
</comment>
<dbReference type="GO" id="GO:0043022">
    <property type="term" value="F:ribosome binding"/>
    <property type="evidence" value="ECO:0007669"/>
    <property type="project" value="TreeGrafter"/>
</dbReference>
<keyword evidence="7 11" id="KW-0143">Chaperone</keyword>
<dbReference type="GO" id="GO:0051301">
    <property type="term" value="P:cell division"/>
    <property type="evidence" value="ECO:0007669"/>
    <property type="project" value="UniProtKB-KW"/>
</dbReference>
<organism evidence="15 16">
    <name type="scientific">Candidatus Kerfeldbacteria bacterium RIFCSPHIGHO2_12_FULL_48_17</name>
    <dbReference type="NCBI Taxonomy" id="1798542"/>
    <lineage>
        <taxon>Bacteria</taxon>
        <taxon>Candidatus Kerfeldiibacteriota</taxon>
    </lineage>
</organism>
<dbReference type="InterPro" id="IPR046357">
    <property type="entry name" value="PPIase_dom_sf"/>
</dbReference>
<evidence type="ECO:0000256" key="8">
    <source>
        <dbReference type="ARBA" id="ARBA00023235"/>
    </source>
</evidence>
<dbReference type="PROSITE" id="PS50059">
    <property type="entry name" value="FKBP_PPIASE"/>
    <property type="match status" value="1"/>
</dbReference>
<dbReference type="InterPro" id="IPR036611">
    <property type="entry name" value="Trigger_fac_ribosome-bd_sf"/>
</dbReference>
<evidence type="ECO:0000256" key="9">
    <source>
        <dbReference type="ARBA" id="ARBA00023306"/>
    </source>
</evidence>
<dbReference type="InterPro" id="IPR008881">
    <property type="entry name" value="Trigger_fac_ribosome-bd_bac"/>
</dbReference>
<feature type="domain" description="PPIase FKBP-type" evidence="14">
    <location>
        <begin position="162"/>
        <end position="250"/>
    </location>
</feature>
<dbReference type="STRING" id="1798542.A3F54_02855"/>
<evidence type="ECO:0000259" key="14">
    <source>
        <dbReference type="PROSITE" id="PS50059"/>
    </source>
</evidence>
<dbReference type="InterPro" id="IPR037041">
    <property type="entry name" value="Trigger_fac_C_sf"/>
</dbReference>
<evidence type="ECO:0000256" key="12">
    <source>
        <dbReference type="PROSITE-ProRule" id="PRU00277"/>
    </source>
</evidence>
<dbReference type="InterPro" id="IPR027304">
    <property type="entry name" value="Trigger_fact/SurA_dom_sf"/>
</dbReference>
<keyword evidence="9 11" id="KW-0131">Cell cycle</keyword>
<keyword evidence="11" id="KW-0963">Cytoplasm</keyword>
<comment type="subcellular location">
    <subcellularLocation>
        <location evidence="11">Cytoplasm</location>
    </subcellularLocation>
    <text evidence="11">About half TF is bound to the ribosome near the polypeptide exit tunnel while the other half is free in the cytoplasm.</text>
</comment>
<evidence type="ECO:0000256" key="5">
    <source>
        <dbReference type="ARBA" id="ARBA00022618"/>
    </source>
</evidence>
<evidence type="ECO:0000313" key="15">
    <source>
        <dbReference type="EMBL" id="OGY83276.1"/>
    </source>
</evidence>
<dbReference type="PANTHER" id="PTHR30560:SF3">
    <property type="entry name" value="TRIGGER FACTOR-LIKE PROTEIN TIG, CHLOROPLASTIC"/>
    <property type="match status" value="1"/>
</dbReference>
<dbReference type="InterPro" id="IPR008880">
    <property type="entry name" value="Trigger_fac_C"/>
</dbReference>
<comment type="catalytic activity">
    <reaction evidence="1 11 12">
        <text>[protein]-peptidylproline (omega=180) = [protein]-peptidylproline (omega=0)</text>
        <dbReference type="Rhea" id="RHEA:16237"/>
        <dbReference type="Rhea" id="RHEA-COMP:10747"/>
        <dbReference type="Rhea" id="RHEA-COMP:10748"/>
        <dbReference type="ChEBI" id="CHEBI:83833"/>
        <dbReference type="ChEBI" id="CHEBI:83834"/>
        <dbReference type="EC" id="5.2.1.8"/>
    </reaction>
</comment>
<evidence type="ECO:0000256" key="11">
    <source>
        <dbReference type="HAMAP-Rule" id="MF_00303"/>
    </source>
</evidence>
<dbReference type="Pfam" id="PF05697">
    <property type="entry name" value="Trigger_N"/>
    <property type="match status" value="1"/>
</dbReference>
<evidence type="ECO:0000256" key="4">
    <source>
        <dbReference type="ARBA" id="ARBA00016902"/>
    </source>
</evidence>
<gene>
    <name evidence="11" type="primary">tig</name>
    <name evidence="15" type="ORF">A3F54_02855</name>
</gene>
<dbReference type="HAMAP" id="MF_00303">
    <property type="entry name" value="Trigger_factor_Tig"/>
    <property type="match status" value="1"/>
</dbReference>
<dbReference type="AlphaFoldDB" id="A0A1G2B3H9"/>
<dbReference type="InterPro" id="IPR001179">
    <property type="entry name" value="PPIase_FKBP_dom"/>
</dbReference>
<proteinExistence type="inferred from homology"/>
<evidence type="ECO:0000313" key="16">
    <source>
        <dbReference type="Proteomes" id="UP000176952"/>
    </source>
</evidence>
<keyword evidence="6 11" id="KW-0697">Rotamase</keyword>
<dbReference type="SUPFAM" id="SSF102735">
    <property type="entry name" value="Trigger factor ribosome-binding domain"/>
    <property type="match status" value="1"/>
</dbReference>
<evidence type="ECO:0000256" key="10">
    <source>
        <dbReference type="ARBA" id="ARBA00029986"/>
    </source>
</evidence>
<dbReference type="GO" id="GO:0044183">
    <property type="term" value="F:protein folding chaperone"/>
    <property type="evidence" value="ECO:0007669"/>
    <property type="project" value="TreeGrafter"/>
</dbReference>
<evidence type="ECO:0000256" key="3">
    <source>
        <dbReference type="ARBA" id="ARBA00013194"/>
    </source>
</evidence>
<dbReference type="EMBL" id="MHKD01000021">
    <property type="protein sequence ID" value="OGY83276.1"/>
    <property type="molecule type" value="Genomic_DNA"/>
</dbReference>
<dbReference type="Gene3D" id="3.10.50.40">
    <property type="match status" value="1"/>
</dbReference>
<evidence type="ECO:0000256" key="1">
    <source>
        <dbReference type="ARBA" id="ARBA00000971"/>
    </source>
</evidence>
<dbReference type="Gene3D" id="1.10.3120.10">
    <property type="entry name" value="Trigger factor, C-terminal domain"/>
    <property type="match status" value="1"/>
</dbReference>
<protein>
    <recommendedName>
        <fullName evidence="4 11">Trigger factor</fullName>
        <shortName evidence="11">TF</shortName>
        <ecNumber evidence="3 11">5.2.1.8</ecNumber>
    </recommendedName>
    <alternativeName>
        <fullName evidence="10 11">PPIase</fullName>
    </alternativeName>
</protein>
<name>A0A1G2B3H9_9BACT</name>
<dbReference type="NCBIfam" id="TIGR00115">
    <property type="entry name" value="tig"/>
    <property type="match status" value="1"/>
</dbReference>
<keyword evidence="5 11" id="KW-0132">Cell division</keyword>
<comment type="similarity">
    <text evidence="2 11 13">Belongs to the FKBP-type PPIase family. Tig subfamily.</text>
</comment>
<sequence>MKVTYQKLPKSRGEITVELSVSELRPYLEKTAEKISKEVKVAGFRPGHIPYDILKKNVGEATIYEEALRLVVEKTLPEAIVKERLELVGQPQIQPEKLAPGNPLVYKAALDLYPEVTLGDFTALKTRPEEVKVEDADVQKSLDELRKLRAKETAVMRAAKKGDRVKMDFDVMLDKVVIENGSYKGQTIELGEGNFIPGFEEQLAGVKKGEKKEFELKFPKEYHEKNLAGKQATFKVNVHDVYEIELPEMNDEWAKSLGMFKTFTEMKEAIAANLRREKEGKVRQKFEQTLIEEAVKKTKFGDLPENLVKSETDRMLHELERDLTKQGGKFDDYLTAIKKSREDLQKDFVPQAEKRMKASLVLAEVAKKENIQATMEEVAREREAAKLMYKDQPQLLSQLESADYERYIRSTLTNQKVVAFLADKAKDKK</sequence>
<dbReference type="GO" id="GO:0005737">
    <property type="term" value="C:cytoplasm"/>
    <property type="evidence" value="ECO:0007669"/>
    <property type="project" value="UniProtKB-SubCell"/>
</dbReference>
<dbReference type="Pfam" id="PF05698">
    <property type="entry name" value="Trigger_C"/>
    <property type="match status" value="1"/>
</dbReference>
<dbReference type="GO" id="GO:0003755">
    <property type="term" value="F:peptidyl-prolyl cis-trans isomerase activity"/>
    <property type="evidence" value="ECO:0007669"/>
    <property type="project" value="UniProtKB-UniRule"/>
</dbReference>
<reference evidence="15 16" key="1">
    <citation type="journal article" date="2016" name="Nat. Commun.">
        <title>Thousands of microbial genomes shed light on interconnected biogeochemical processes in an aquifer system.</title>
        <authorList>
            <person name="Anantharaman K."/>
            <person name="Brown C.T."/>
            <person name="Hug L.A."/>
            <person name="Sharon I."/>
            <person name="Castelle C.J."/>
            <person name="Probst A.J."/>
            <person name="Thomas B.C."/>
            <person name="Singh A."/>
            <person name="Wilkins M.J."/>
            <person name="Karaoz U."/>
            <person name="Brodie E.L."/>
            <person name="Williams K.H."/>
            <person name="Hubbard S.S."/>
            <person name="Banfield J.F."/>
        </authorList>
    </citation>
    <scope>NUCLEOTIDE SEQUENCE [LARGE SCALE GENOMIC DNA]</scope>
</reference>
<dbReference type="InterPro" id="IPR005215">
    <property type="entry name" value="Trig_fac"/>
</dbReference>
<dbReference type="SUPFAM" id="SSF54534">
    <property type="entry name" value="FKBP-like"/>
    <property type="match status" value="1"/>
</dbReference>
<evidence type="ECO:0000256" key="13">
    <source>
        <dbReference type="RuleBase" id="RU003914"/>
    </source>
</evidence>
<comment type="function">
    <text evidence="11">Involved in protein export. Acts as a chaperone by maintaining the newly synthesized protein in an open conformation. Functions as a peptidyl-prolyl cis-trans isomerase.</text>
</comment>
<dbReference type="GO" id="GO:0015031">
    <property type="term" value="P:protein transport"/>
    <property type="evidence" value="ECO:0007669"/>
    <property type="project" value="UniProtKB-UniRule"/>
</dbReference>
<dbReference type="FunFam" id="3.10.50.40:FF:000001">
    <property type="entry name" value="Trigger factor"/>
    <property type="match status" value="1"/>
</dbReference>
<dbReference type="SUPFAM" id="SSF109998">
    <property type="entry name" value="Triger factor/SurA peptide-binding domain-like"/>
    <property type="match status" value="1"/>
</dbReference>
<dbReference type="PIRSF" id="PIRSF003095">
    <property type="entry name" value="Trigger_factor"/>
    <property type="match status" value="1"/>
</dbReference>
<evidence type="ECO:0000256" key="6">
    <source>
        <dbReference type="ARBA" id="ARBA00023110"/>
    </source>
</evidence>
<dbReference type="PANTHER" id="PTHR30560">
    <property type="entry name" value="TRIGGER FACTOR CHAPERONE AND PEPTIDYL-PROLYL CIS/TRANS ISOMERASE"/>
    <property type="match status" value="1"/>
</dbReference>
<dbReference type="Gene3D" id="3.30.70.1050">
    <property type="entry name" value="Trigger factor ribosome-binding domain"/>
    <property type="match status" value="1"/>
</dbReference>
<accession>A0A1G2B3H9</accession>
<dbReference type="GO" id="GO:0051083">
    <property type="term" value="P:'de novo' cotranslational protein folding"/>
    <property type="evidence" value="ECO:0007669"/>
    <property type="project" value="TreeGrafter"/>
</dbReference>
<dbReference type="EC" id="5.2.1.8" evidence="3 11"/>
<dbReference type="GO" id="GO:0043335">
    <property type="term" value="P:protein unfolding"/>
    <property type="evidence" value="ECO:0007669"/>
    <property type="project" value="TreeGrafter"/>
</dbReference>
<dbReference type="Proteomes" id="UP000176952">
    <property type="component" value="Unassembled WGS sequence"/>
</dbReference>
<evidence type="ECO:0000256" key="7">
    <source>
        <dbReference type="ARBA" id="ARBA00023186"/>
    </source>
</evidence>
<comment type="domain">
    <text evidence="11">Consists of 3 domains; the N-terminus binds the ribosome, the middle domain has PPIase activity, while the C-terminus has intrinsic chaperone activity on its own.</text>
</comment>